<evidence type="ECO:0000313" key="1">
    <source>
        <dbReference type="EMBL" id="ADW71521.1"/>
    </source>
</evidence>
<reference evidence="2" key="1">
    <citation type="submission" date="2011-01" db="EMBL/GenBank/DDBJ databases">
        <title>Complete sequence of plasmid4 of Acidobacterium sp. MP5ACTX9.</title>
        <authorList>
            <consortium name="US DOE Joint Genome Institute"/>
            <person name="Lucas S."/>
            <person name="Copeland A."/>
            <person name="Lapidus A."/>
            <person name="Cheng J.-F."/>
            <person name="Goodwin L."/>
            <person name="Pitluck S."/>
            <person name="Teshima H."/>
            <person name="Detter J.C."/>
            <person name="Han C."/>
            <person name="Tapia R."/>
            <person name="Land M."/>
            <person name="Hauser L."/>
            <person name="Kyrpides N."/>
            <person name="Ivanova N."/>
            <person name="Ovchinnikova G."/>
            <person name="Pagani I."/>
            <person name="Rawat S.R."/>
            <person name="Mannisto M."/>
            <person name="Haggblom M.M."/>
            <person name="Woyke T."/>
        </authorList>
    </citation>
    <scope>NUCLEOTIDE SEQUENCE [LARGE SCALE GENOMIC DNA]</scope>
    <source>
        <strain evidence="2">MP5ACTX9</strain>
        <plasmid evidence="2">Plasmid pACIX904</plasmid>
    </source>
</reference>
<organism evidence="2">
    <name type="scientific">Granulicella tundricola (strain ATCC BAA-1859 / DSM 23138 / MP5ACTX9)</name>
    <dbReference type="NCBI Taxonomy" id="1198114"/>
    <lineage>
        <taxon>Bacteria</taxon>
        <taxon>Pseudomonadati</taxon>
        <taxon>Acidobacteriota</taxon>
        <taxon>Terriglobia</taxon>
        <taxon>Terriglobales</taxon>
        <taxon>Acidobacteriaceae</taxon>
        <taxon>Granulicella</taxon>
    </lineage>
</organism>
<geneLocation type="plasmid" evidence="1 2">
    <name>pACIX904</name>
</geneLocation>
<dbReference type="HOGENOM" id="CLU_1015388_0_0_0"/>
<dbReference type="AlphaFoldDB" id="E8X7T7"/>
<dbReference type="eggNOG" id="ENOG5033FFN">
    <property type="taxonomic scope" value="Bacteria"/>
</dbReference>
<dbReference type="EMBL" id="CP002484">
    <property type="protein sequence ID" value="ADW71521.1"/>
    <property type="molecule type" value="Genomic_DNA"/>
</dbReference>
<evidence type="ECO:0000313" key="2">
    <source>
        <dbReference type="Proteomes" id="UP000000343"/>
    </source>
</evidence>
<dbReference type="KEGG" id="acm:AciX9_4591"/>
<proteinExistence type="predicted"/>
<dbReference type="Proteomes" id="UP000000343">
    <property type="component" value="Plasmid pACIX904"/>
</dbReference>
<sequence length="306" mass="30581">MLFRSREETARNQTLYQGESLMKTEIVRRTAVVARAVAGLAIFGASVALTGCTTSGFALNGGTTTPPTGYAYLTGNWVFQTVPTAGSTPFSSLAGYVDEQSGNPGVNDLTTAALQAQQPSSCYLGASLIPLQGALQAAALGLRSFSVNAQFVTINATKDATATHLTGTYSIDGGCAGGAAGTITGTKYNVLTGTYAGSVTGSNPAQTLRLSLSQNTQGSGEGLFLESGSAVFNGFSCFSKGTLSAGAGTIIGNTVALTFTTDDPSGAKVILNGSVDSAADVLTISSGSITGGGCAGSLAASTLTLQ</sequence>
<keyword evidence="1" id="KW-0614">Plasmid</keyword>
<keyword evidence="2" id="KW-1185">Reference proteome</keyword>
<gene>
    <name evidence="1" type="ordered locus">AciX9_4591</name>
</gene>
<dbReference type="PaxDb" id="1198114-AciX9_4591"/>
<accession>E8X7T7</accession>
<protein>
    <submittedName>
        <fullName evidence="1">Uncharacterized protein</fullName>
    </submittedName>
</protein>
<name>E8X7T7_GRATM</name>